<dbReference type="OrthoDB" id="5149034at2759"/>
<dbReference type="InParanoid" id="A0A084QW18"/>
<dbReference type="InterPro" id="IPR021109">
    <property type="entry name" value="Peptidase_aspartic_dom_sf"/>
</dbReference>
<evidence type="ECO:0000313" key="1">
    <source>
        <dbReference type="EMBL" id="KFA68153.1"/>
    </source>
</evidence>
<keyword evidence="2" id="KW-1185">Reference proteome</keyword>
<dbReference type="Proteomes" id="UP000028524">
    <property type="component" value="Unassembled WGS sequence"/>
</dbReference>
<proteinExistence type="predicted"/>
<reference evidence="1 2" key="1">
    <citation type="journal article" date="2014" name="BMC Genomics">
        <title>Comparative genome sequencing reveals chemotype-specific gene clusters in the toxigenic black mold Stachybotrys.</title>
        <authorList>
            <person name="Semeiks J."/>
            <person name="Borek D."/>
            <person name="Otwinowski Z."/>
            <person name="Grishin N.V."/>
        </authorList>
    </citation>
    <scope>NUCLEOTIDE SEQUENCE [LARGE SCALE GENOMIC DNA]</scope>
    <source>
        <strain evidence="1 2">IBT 40285</strain>
    </source>
</reference>
<evidence type="ECO:0000313" key="2">
    <source>
        <dbReference type="Proteomes" id="UP000028524"/>
    </source>
</evidence>
<dbReference type="Gene3D" id="2.40.70.10">
    <property type="entry name" value="Acid Proteases"/>
    <property type="match status" value="1"/>
</dbReference>
<dbReference type="HOGENOM" id="CLU_924939_0_0_1"/>
<dbReference type="AlphaFoldDB" id="A0A084QW18"/>
<dbReference type="EMBL" id="KL659986">
    <property type="protein sequence ID" value="KFA68153.1"/>
    <property type="molecule type" value="Genomic_DNA"/>
</dbReference>
<dbReference type="SUPFAM" id="SSF50630">
    <property type="entry name" value="Acid proteases"/>
    <property type="match status" value="1"/>
</dbReference>
<protein>
    <recommendedName>
        <fullName evidence="3">Peptidase A1 domain-containing protein</fullName>
    </recommendedName>
</protein>
<sequence>MTVQNTEVPLFSLTFSSLLVASGPFLLPTSLHLPTRKRPPFIIRHAYHFILEPCLRGKYRLERHRASTPSQCPCAVKPIPITATLNSFRFDVQYGTGIALGRMGIANVTLGGITVPDTIYDPTSVSMYKLGLGEPWYSIAIDRLPRNTSTGRGGWLGLGEPSPVEHSDDWVTAPIEFTNGIPDEFYQQGPEISLMALTIDSISFQAVVDSGNPTNLVPIEIAESFNNQFKPLAEFDRDSELYIVDCNAEALSLGVTIDDHLFWHNPKDLIAQDHTSGIATVQFPRLLKDSGSNCNSWGMHS</sequence>
<name>A0A084QW18_STAC4</name>
<gene>
    <name evidence="1" type="ORF">S40285_08834</name>
</gene>
<organism evidence="1 2">
    <name type="scientific">Stachybotrys chlorohalonatus (strain IBT 40285)</name>
    <dbReference type="NCBI Taxonomy" id="1283841"/>
    <lineage>
        <taxon>Eukaryota</taxon>
        <taxon>Fungi</taxon>
        <taxon>Dikarya</taxon>
        <taxon>Ascomycota</taxon>
        <taxon>Pezizomycotina</taxon>
        <taxon>Sordariomycetes</taxon>
        <taxon>Hypocreomycetidae</taxon>
        <taxon>Hypocreales</taxon>
        <taxon>Stachybotryaceae</taxon>
        <taxon>Stachybotrys</taxon>
    </lineage>
</organism>
<accession>A0A084QW18</accession>
<dbReference type="STRING" id="1283841.A0A084QW18"/>
<evidence type="ECO:0008006" key="3">
    <source>
        <dbReference type="Google" id="ProtNLM"/>
    </source>
</evidence>